<dbReference type="Gene3D" id="1.20.5.920">
    <property type="entry name" value="rhodobacter sphaeroides pufx membrane protein"/>
    <property type="match status" value="1"/>
</dbReference>
<comment type="caution">
    <text evidence="2">The sequence shown here is derived from an EMBL/GenBank/DDBJ whole genome shotgun (WGS) entry which is preliminary data.</text>
</comment>
<gene>
    <name evidence="2" type="ORF">BCF33_2148</name>
</gene>
<accession>A0A2T0X2X4</accession>
<sequence>MDEVTTPLGTGSARRSVLRQQGMGLMLRGALYGAIAFFGPILFIVGLWLVGQLLPEESKLAPDPTPESSVPWLAEVPAFA</sequence>
<evidence type="ECO:0000313" key="2">
    <source>
        <dbReference type="EMBL" id="PRY93281.1"/>
    </source>
</evidence>
<keyword evidence="1" id="KW-0812">Transmembrane</keyword>
<keyword evidence="3" id="KW-1185">Reference proteome</keyword>
<dbReference type="RefSeq" id="WP_158259408.1">
    <property type="nucleotide sequence ID" value="NZ_PVTT01000002.1"/>
</dbReference>
<dbReference type="OrthoDB" id="7691147at2"/>
<evidence type="ECO:0000256" key="1">
    <source>
        <dbReference type="SAM" id="Phobius"/>
    </source>
</evidence>
<organism evidence="2 3">
    <name type="scientific">Hasllibacter halocynthiae</name>
    <dbReference type="NCBI Taxonomy" id="595589"/>
    <lineage>
        <taxon>Bacteria</taxon>
        <taxon>Pseudomonadati</taxon>
        <taxon>Pseudomonadota</taxon>
        <taxon>Alphaproteobacteria</taxon>
        <taxon>Rhodobacterales</taxon>
        <taxon>Roseobacteraceae</taxon>
        <taxon>Hasllibacter</taxon>
    </lineage>
</organism>
<reference evidence="2 3" key="1">
    <citation type="submission" date="2018-03" db="EMBL/GenBank/DDBJ databases">
        <title>Genomic Encyclopedia of Archaeal and Bacterial Type Strains, Phase II (KMG-II): from individual species to whole genera.</title>
        <authorList>
            <person name="Goeker M."/>
        </authorList>
    </citation>
    <scope>NUCLEOTIDE SEQUENCE [LARGE SCALE GENOMIC DNA]</scope>
    <source>
        <strain evidence="2 3">DSM 29318</strain>
    </source>
</reference>
<dbReference type="Pfam" id="PF11511">
    <property type="entry name" value="RhodobacterPufX"/>
    <property type="match status" value="1"/>
</dbReference>
<dbReference type="EMBL" id="PVTT01000002">
    <property type="protein sequence ID" value="PRY93281.1"/>
    <property type="molecule type" value="Genomic_DNA"/>
</dbReference>
<dbReference type="Proteomes" id="UP000238801">
    <property type="component" value="Unassembled WGS sequence"/>
</dbReference>
<evidence type="ECO:0000313" key="3">
    <source>
        <dbReference type="Proteomes" id="UP000238801"/>
    </source>
</evidence>
<name>A0A2T0X2X4_9RHOB</name>
<dbReference type="InterPro" id="IPR020169">
    <property type="entry name" value="Intrinsic_membrane_PufX"/>
</dbReference>
<proteinExistence type="predicted"/>
<keyword evidence="1" id="KW-1133">Transmembrane helix</keyword>
<dbReference type="AlphaFoldDB" id="A0A2T0X2X4"/>
<feature type="transmembrane region" description="Helical" evidence="1">
    <location>
        <begin position="29"/>
        <end position="50"/>
    </location>
</feature>
<protein>
    <submittedName>
        <fullName evidence="2">Intrinsic membrane protein PufX</fullName>
    </submittedName>
</protein>
<keyword evidence="1" id="KW-0472">Membrane</keyword>